<accession>A0A918E1M6</accession>
<dbReference type="Proteomes" id="UP000641932">
    <property type="component" value="Unassembled WGS sequence"/>
</dbReference>
<dbReference type="AlphaFoldDB" id="A0A918E1M6"/>
<sequence>MSSKSKPGDGSHSKGVKGVLFGSALQGPIAFAASLARSLRTAGR</sequence>
<name>A0A918E1M6_9ACTN</name>
<dbReference type="EMBL" id="BMMS01000036">
    <property type="protein sequence ID" value="GGO98171.1"/>
    <property type="molecule type" value="Genomic_DNA"/>
</dbReference>
<comment type="caution">
    <text evidence="1">The sequence shown here is derived from an EMBL/GenBank/DDBJ whole genome shotgun (WGS) entry which is preliminary data.</text>
</comment>
<protein>
    <submittedName>
        <fullName evidence="1">Uncharacterized protein</fullName>
    </submittedName>
</protein>
<organism evidence="1 2">
    <name type="scientific">Wenjunlia tyrosinilytica</name>
    <dbReference type="NCBI Taxonomy" id="1544741"/>
    <lineage>
        <taxon>Bacteria</taxon>
        <taxon>Bacillati</taxon>
        <taxon>Actinomycetota</taxon>
        <taxon>Actinomycetes</taxon>
        <taxon>Kitasatosporales</taxon>
        <taxon>Streptomycetaceae</taxon>
        <taxon>Wenjunlia</taxon>
    </lineage>
</organism>
<reference evidence="1" key="2">
    <citation type="submission" date="2020-09" db="EMBL/GenBank/DDBJ databases">
        <authorList>
            <person name="Sun Q."/>
            <person name="Zhou Y."/>
        </authorList>
    </citation>
    <scope>NUCLEOTIDE SEQUENCE</scope>
    <source>
        <strain evidence="1">CGMCC 4.7201</strain>
    </source>
</reference>
<reference evidence="1" key="1">
    <citation type="journal article" date="2014" name="Int. J. Syst. Evol. Microbiol.">
        <title>Complete genome sequence of Corynebacterium casei LMG S-19264T (=DSM 44701T), isolated from a smear-ripened cheese.</title>
        <authorList>
            <consortium name="US DOE Joint Genome Institute (JGI-PGF)"/>
            <person name="Walter F."/>
            <person name="Albersmeier A."/>
            <person name="Kalinowski J."/>
            <person name="Ruckert C."/>
        </authorList>
    </citation>
    <scope>NUCLEOTIDE SEQUENCE</scope>
    <source>
        <strain evidence="1">CGMCC 4.7201</strain>
    </source>
</reference>
<evidence type="ECO:0000313" key="2">
    <source>
        <dbReference type="Proteomes" id="UP000641932"/>
    </source>
</evidence>
<dbReference type="RefSeq" id="WP_265805872.1">
    <property type="nucleotide sequence ID" value="NZ_BMMS01000036.1"/>
</dbReference>
<evidence type="ECO:0000313" key="1">
    <source>
        <dbReference type="EMBL" id="GGO98171.1"/>
    </source>
</evidence>
<proteinExistence type="predicted"/>
<gene>
    <name evidence="1" type="ORF">GCM10012280_61680</name>
</gene>
<keyword evidence="2" id="KW-1185">Reference proteome</keyword>